<feature type="region of interest" description="Disordered" evidence="1">
    <location>
        <begin position="84"/>
        <end position="125"/>
    </location>
</feature>
<evidence type="ECO:0000313" key="3">
    <source>
        <dbReference type="EMBL" id="PWK89494.1"/>
    </source>
</evidence>
<evidence type="ECO:0000313" key="4">
    <source>
        <dbReference type="Proteomes" id="UP000246005"/>
    </source>
</evidence>
<sequence>MDAMRWLVRHTGEYVMQGVPSGTVFLVDAWPTWTRYVVAGAIFLAVRLLMSTTRRMIVWFGACTGTFHFPCGFGVLTWTKLINPGDRSGDEPPDRARPKPKETKPTDAGRRKSGGNSKGNGRKKR</sequence>
<comment type="caution">
    <text evidence="3">The sequence shown here is derived from an EMBL/GenBank/DDBJ whole genome shotgun (WGS) entry which is preliminary data.</text>
</comment>
<protein>
    <submittedName>
        <fullName evidence="3">Uncharacterized protein</fullName>
    </submittedName>
</protein>
<evidence type="ECO:0000256" key="1">
    <source>
        <dbReference type="SAM" id="MobiDB-lite"/>
    </source>
</evidence>
<dbReference type="Proteomes" id="UP000246005">
    <property type="component" value="Unassembled WGS sequence"/>
</dbReference>
<accession>A0A316IAW3</accession>
<feature type="transmembrane region" description="Helical" evidence="2">
    <location>
        <begin position="33"/>
        <end position="50"/>
    </location>
</feature>
<keyword evidence="2" id="KW-0812">Transmembrane</keyword>
<keyword evidence="2" id="KW-1133">Transmembrane helix</keyword>
<proteinExistence type="predicted"/>
<dbReference type="EMBL" id="QGHB01000002">
    <property type="protein sequence ID" value="PWK89494.1"/>
    <property type="molecule type" value="Genomic_DNA"/>
</dbReference>
<organism evidence="3 4">
    <name type="scientific">Lentzea atacamensis</name>
    <dbReference type="NCBI Taxonomy" id="531938"/>
    <lineage>
        <taxon>Bacteria</taxon>
        <taxon>Bacillati</taxon>
        <taxon>Actinomycetota</taxon>
        <taxon>Actinomycetes</taxon>
        <taxon>Pseudonocardiales</taxon>
        <taxon>Pseudonocardiaceae</taxon>
        <taxon>Lentzea</taxon>
    </lineage>
</organism>
<evidence type="ECO:0000256" key="2">
    <source>
        <dbReference type="SAM" id="Phobius"/>
    </source>
</evidence>
<name>A0A316IAW3_9PSEU</name>
<feature type="transmembrane region" description="Helical" evidence="2">
    <location>
        <begin position="57"/>
        <end position="78"/>
    </location>
</feature>
<reference evidence="3 4" key="1">
    <citation type="submission" date="2018-05" db="EMBL/GenBank/DDBJ databases">
        <title>Genomic Encyclopedia of Type Strains, Phase IV (KMG-IV): sequencing the most valuable type-strain genomes for metagenomic binning, comparative biology and taxonomic classification.</title>
        <authorList>
            <person name="Goeker M."/>
        </authorList>
    </citation>
    <scope>NUCLEOTIDE SEQUENCE [LARGE SCALE GENOMIC DNA]</scope>
    <source>
        <strain evidence="3 4">DSM 45480</strain>
    </source>
</reference>
<feature type="compositionally biased region" description="Basic and acidic residues" evidence="1">
    <location>
        <begin position="87"/>
        <end position="110"/>
    </location>
</feature>
<gene>
    <name evidence="3" type="ORF">C8D88_102768</name>
</gene>
<keyword evidence="2" id="KW-0472">Membrane</keyword>
<dbReference type="AlphaFoldDB" id="A0A316IAW3"/>